<protein>
    <submittedName>
        <fullName evidence="3">Uncharacterized protein</fullName>
    </submittedName>
</protein>
<keyword evidence="2" id="KW-0732">Signal</keyword>
<feature type="signal peptide" evidence="2">
    <location>
        <begin position="1"/>
        <end position="21"/>
    </location>
</feature>
<gene>
    <name evidence="3" type="ORF">ZIOFF_035719</name>
</gene>
<name>A0A8J5GA15_ZINOF</name>
<proteinExistence type="predicted"/>
<evidence type="ECO:0000256" key="1">
    <source>
        <dbReference type="SAM" id="MobiDB-lite"/>
    </source>
</evidence>
<sequence length="431" mass="48089">MAREIILSITLLVGVMVDVQARPNKGYLAGEHRVMHATAATDQLESKQNTEQEAVDLIIGVPMLHDYLVQGLLAASVARIFRCADDKLKKMALRVIAESLSEEEIAGLKEAIPCDGHQQQRCKIGICVSREEAYDHLTVDGFIKGYTHWVAHVEIACSAPSISSSVLSRDDVDNMEGLVHDAFGVQQHNGSTINTAGFEKDKDIPFGEAEKFYKLIDDSQKELYPGYCQNIQGASNNQIDETSIQKDNDVQGMPLKSKNVGKFHVQLQDGTNTQPQILIDKYTTRNSKKKDCQNIQGASNNQIDDASNQKDIELQASNKIVENDFMDEEFDQDSESESPNAKKKTRGPTFMKDNWGRPSTLPRIKSQCDVVMHATAATDQLESKVNRRLLQYEFGNAVFHPLDPYRPEANPYKPTNSYNRGCNPINHCRSG</sequence>
<accession>A0A8J5GA15</accession>
<dbReference type="Proteomes" id="UP000734854">
    <property type="component" value="Unassembled WGS sequence"/>
</dbReference>
<comment type="caution">
    <text evidence="3">The sequence shown here is derived from an EMBL/GenBank/DDBJ whole genome shotgun (WGS) entry which is preliminary data.</text>
</comment>
<evidence type="ECO:0000256" key="2">
    <source>
        <dbReference type="SAM" id="SignalP"/>
    </source>
</evidence>
<dbReference type="AlphaFoldDB" id="A0A8J5GA15"/>
<evidence type="ECO:0000313" key="4">
    <source>
        <dbReference type="Proteomes" id="UP000734854"/>
    </source>
</evidence>
<feature type="chain" id="PRO_5035267244" evidence="2">
    <location>
        <begin position="22"/>
        <end position="431"/>
    </location>
</feature>
<dbReference type="EMBL" id="JACMSC010000010">
    <property type="protein sequence ID" value="KAG6503406.1"/>
    <property type="molecule type" value="Genomic_DNA"/>
</dbReference>
<feature type="region of interest" description="Disordered" evidence="1">
    <location>
        <begin position="328"/>
        <end position="358"/>
    </location>
</feature>
<evidence type="ECO:0000313" key="3">
    <source>
        <dbReference type="EMBL" id="KAG6503406.1"/>
    </source>
</evidence>
<reference evidence="3 4" key="1">
    <citation type="submission" date="2020-08" db="EMBL/GenBank/DDBJ databases">
        <title>Plant Genome Project.</title>
        <authorList>
            <person name="Zhang R.-G."/>
        </authorList>
    </citation>
    <scope>NUCLEOTIDE SEQUENCE [LARGE SCALE GENOMIC DNA]</scope>
    <source>
        <tissue evidence="3">Rhizome</tissue>
    </source>
</reference>
<organism evidence="3 4">
    <name type="scientific">Zingiber officinale</name>
    <name type="common">Ginger</name>
    <name type="synonym">Amomum zingiber</name>
    <dbReference type="NCBI Taxonomy" id="94328"/>
    <lineage>
        <taxon>Eukaryota</taxon>
        <taxon>Viridiplantae</taxon>
        <taxon>Streptophyta</taxon>
        <taxon>Embryophyta</taxon>
        <taxon>Tracheophyta</taxon>
        <taxon>Spermatophyta</taxon>
        <taxon>Magnoliopsida</taxon>
        <taxon>Liliopsida</taxon>
        <taxon>Zingiberales</taxon>
        <taxon>Zingiberaceae</taxon>
        <taxon>Zingiber</taxon>
    </lineage>
</organism>
<keyword evidence="4" id="KW-1185">Reference proteome</keyword>